<proteinExistence type="predicted"/>
<evidence type="ECO:0000313" key="3">
    <source>
        <dbReference type="Proteomes" id="UP001525379"/>
    </source>
</evidence>
<keyword evidence="3" id="KW-1185">Reference proteome</keyword>
<gene>
    <name evidence="2" type="ORF">M3D15_09695</name>
</gene>
<reference evidence="2 3" key="1">
    <citation type="submission" date="2022-04" db="EMBL/GenBank/DDBJ databases">
        <title>Human microbiome associated bacterial genomes.</title>
        <authorList>
            <person name="Sandstrom S."/>
            <person name="Salamzade R."/>
            <person name="Kalan L.R."/>
        </authorList>
    </citation>
    <scope>NUCLEOTIDE SEQUENCE [LARGE SCALE GENOMIC DNA]</scope>
    <source>
        <strain evidence="3">p3-SID1799</strain>
    </source>
</reference>
<keyword evidence="1" id="KW-1133">Transmembrane helix</keyword>
<dbReference type="EMBL" id="JALXSQ010000057">
    <property type="protein sequence ID" value="MCT2043594.1"/>
    <property type="molecule type" value="Genomic_DNA"/>
</dbReference>
<accession>A0ABT2HZ39</accession>
<feature type="transmembrane region" description="Helical" evidence="1">
    <location>
        <begin position="12"/>
        <end position="32"/>
    </location>
</feature>
<keyword evidence="1" id="KW-0472">Membrane</keyword>
<sequence>MEPGTIADWANVGVAAAALVAAAVAGFASLRLMRVEQARDLRDEEHDRRAQASSISAWGAKKGSKDWTLQLLNGSTATVFDVVVSHQTLRGNPQEDRVFTTLPPGAFTVHRDQMKDESGQVVGEHFNLYPAGEGAIMIPGGGVRMVRSIKFTDAFGCRWERTPAGLKQLPS</sequence>
<evidence type="ECO:0008006" key="4">
    <source>
        <dbReference type="Google" id="ProtNLM"/>
    </source>
</evidence>
<organism evidence="2 3">
    <name type="scientific">Pseudoclavibacter albus</name>
    <dbReference type="NCBI Taxonomy" id="272241"/>
    <lineage>
        <taxon>Bacteria</taxon>
        <taxon>Bacillati</taxon>
        <taxon>Actinomycetota</taxon>
        <taxon>Actinomycetes</taxon>
        <taxon>Micrococcales</taxon>
        <taxon>Microbacteriaceae</taxon>
        <taxon>Pseudoclavibacter</taxon>
    </lineage>
</organism>
<name>A0ABT2HZ39_9MICO</name>
<dbReference type="RefSeq" id="WP_260104691.1">
    <property type="nucleotide sequence ID" value="NZ_JALXSQ010000057.1"/>
</dbReference>
<keyword evidence="1" id="KW-0812">Transmembrane</keyword>
<protein>
    <recommendedName>
        <fullName evidence="4">DUF4352 domain-containing protein</fullName>
    </recommendedName>
</protein>
<dbReference type="Proteomes" id="UP001525379">
    <property type="component" value="Unassembled WGS sequence"/>
</dbReference>
<evidence type="ECO:0000313" key="2">
    <source>
        <dbReference type="EMBL" id="MCT2043594.1"/>
    </source>
</evidence>
<evidence type="ECO:0000256" key="1">
    <source>
        <dbReference type="SAM" id="Phobius"/>
    </source>
</evidence>
<comment type="caution">
    <text evidence="2">The sequence shown here is derived from an EMBL/GenBank/DDBJ whole genome shotgun (WGS) entry which is preliminary data.</text>
</comment>